<gene>
    <name evidence="3" type="ORF">PGTUg99_035222</name>
</gene>
<name>A0A5B0RGF3_PUCGR</name>
<dbReference type="AlphaFoldDB" id="A0A5B0RGF3"/>
<reference evidence="3 4" key="1">
    <citation type="submission" date="2019-05" db="EMBL/GenBank/DDBJ databases">
        <title>Emergence of the Ug99 lineage of the wheat stem rust pathogen through somatic hybridization.</title>
        <authorList>
            <person name="Li F."/>
            <person name="Upadhyaya N.M."/>
            <person name="Sperschneider J."/>
            <person name="Matny O."/>
            <person name="Nguyen-Phuc H."/>
            <person name="Mago R."/>
            <person name="Raley C."/>
            <person name="Miller M.E."/>
            <person name="Silverstein K.A.T."/>
            <person name="Henningsen E."/>
            <person name="Hirsch C.D."/>
            <person name="Visser B."/>
            <person name="Pretorius Z.A."/>
            <person name="Steffenson B.J."/>
            <person name="Schwessinger B."/>
            <person name="Dodds P.N."/>
            <person name="Figueroa M."/>
        </authorList>
    </citation>
    <scope>NUCLEOTIDE SEQUENCE [LARGE SCALE GENOMIC DNA]</scope>
    <source>
        <strain evidence="3 4">Ug99</strain>
    </source>
</reference>
<dbReference type="Proteomes" id="UP000325313">
    <property type="component" value="Unassembled WGS sequence"/>
</dbReference>
<feature type="region of interest" description="Disordered" evidence="1">
    <location>
        <begin position="86"/>
        <end position="192"/>
    </location>
</feature>
<dbReference type="EMBL" id="VDEP01000203">
    <property type="protein sequence ID" value="KAA1124807.1"/>
    <property type="molecule type" value="Genomic_DNA"/>
</dbReference>
<feature type="compositionally biased region" description="Polar residues" evidence="1">
    <location>
        <begin position="179"/>
        <end position="188"/>
    </location>
</feature>
<keyword evidence="2" id="KW-0732">Signal</keyword>
<accession>A0A5B0RGF3</accession>
<feature type="chain" id="PRO_5023122802" evidence="2">
    <location>
        <begin position="22"/>
        <end position="232"/>
    </location>
</feature>
<feature type="signal peptide" evidence="2">
    <location>
        <begin position="1"/>
        <end position="21"/>
    </location>
</feature>
<evidence type="ECO:0000256" key="1">
    <source>
        <dbReference type="SAM" id="MobiDB-lite"/>
    </source>
</evidence>
<evidence type="ECO:0000256" key="2">
    <source>
        <dbReference type="SAM" id="SignalP"/>
    </source>
</evidence>
<sequence>MRLSMNFSVLYVLCFLQGAQQAIVPRAVVDGGPGTERLLRPSHPMAVIVDSSAASVKPDADLGRTPGMMGRHLKRALDMTLKQSIHAGETHPPGPGSIINHTPNFPEDHPAERTNIGSAGAGSSGGPSDVVPSQPPHDSGRRPPSSASDEGSSTLQTLVPTTDHTRPSKSPMYHPIRTSYDNNHQTASEIAREDEPSIWRIIAQGWSFKKAFPEIVKLSCFLYLAKFFPHAR</sequence>
<organism evidence="3 4">
    <name type="scientific">Puccinia graminis f. sp. tritici</name>
    <dbReference type="NCBI Taxonomy" id="56615"/>
    <lineage>
        <taxon>Eukaryota</taxon>
        <taxon>Fungi</taxon>
        <taxon>Dikarya</taxon>
        <taxon>Basidiomycota</taxon>
        <taxon>Pucciniomycotina</taxon>
        <taxon>Pucciniomycetes</taxon>
        <taxon>Pucciniales</taxon>
        <taxon>Pucciniaceae</taxon>
        <taxon>Puccinia</taxon>
    </lineage>
</organism>
<comment type="caution">
    <text evidence="3">The sequence shown here is derived from an EMBL/GenBank/DDBJ whole genome shotgun (WGS) entry which is preliminary data.</text>
</comment>
<evidence type="ECO:0000313" key="4">
    <source>
        <dbReference type="Proteomes" id="UP000325313"/>
    </source>
</evidence>
<protein>
    <submittedName>
        <fullName evidence="3">Uncharacterized protein</fullName>
    </submittedName>
</protein>
<evidence type="ECO:0000313" key="3">
    <source>
        <dbReference type="EMBL" id="KAA1124807.1"/>
    </source>
</evidence>
<feature type="compositionally biased region" description="Polar residues" evidence="1">
    <location>
        <begin position="145"/>
        <end position="162"/>
    </location>
</feature>
<proteinExistence type="predicted"/>